<evidence type="ECO:0000313" key="1">
    <source>
        <dbReference type="EMBL" id="KAA6358557.1"/>
    </source>
</evidence>
<dbReference type="AlphaFoldDB" id="A0A5J4TJW6"/>
<sequence>MSDKDDEKFVVSTTILHIAGALDKVVDVVLRSHTAIEPLIQIIHSSNENRSRAASKTLEELIEDDDAIRMALLS</sequence>
<dbReference type="Proteomes" id="UP000324800">
    <property type="component" value="Unassembled WGS sequence"/>
</dbReference>
<accession>A0A5J4TJW6</accession>
<gene>
    <name evidence="1" type="ORF">EZS28_045917</name>
</gene>
<organism evidence="1 2">
    <name type="scientific">Streblomastix strix</name>
    <dbReference type="NCBI Taxonomy" id="222440"/>
    <lineage>
        <taxon>Eukaryota</taxon>
        <taxon>Metamonada</taxon>
        <taxon>Preaxostyla</taxon>
        <taxon>Oxymonadida</taxon>
        <taxon>Streblomastigidae</taxon>
        <taxon>Streblomastix</taxon>
    </lineage>
</organism>
<feature type="non-terminal residue" evidence="1">
    <location>
        <position position="74"/>
    </location>
</feature>
<name>A0A5J4TJW6_9EUKA</name>
<protein>
    <submittedName>
        <fullName evidence="1">Uncharacterized protein</fullName>
    </submittedName>
</protein>
<comment type="caution">
    <text evidence="1">The sequence shown here is derived from an EMBL/GenBank/DDBJ whole genome shotgun (WGS) entry which is preliminary data.</text>
</comment>
<proteinExistence type="predicted"/>
<dbReference type="OrthoDB" id="195736at2759"/>
<evidence type="ECO:0000313" key="2">
    <source>
        <dbReference type="Proteomes" id="UP000324800"/>
    </source>
</evidence>
<reference evidence="1 2" key="1">
    <citation type="submission" date="2019-03" db="EMBL/GenBank/DDBJ databases">
        <title>Single cell metagenomics reveals metabolic interactions within the superorganism composed of flagellate Streblomastix strix and complex community of Bacteroidetes bacteria on its surface.</title>
        <authorList>
            <person name="Treitli S.C."/>
            <person name="Kolisko M."/>
            <person name="Husnik F."/>
            <person name="Keeling P."/>
            <person name="Hampl V."/>
        </authorList>
    </citation>
    <scope>NUCLEOTIDE SEQUENCE [LARGE SCALE GENOMIC DNA]</scope>
    <source>
        <strain evidence="1">ST1C</strain>
    </source>
</reference>
<dbReference type="EMBL" id="SNRW01029690">
    <property type="protein sequence ID" value="KAA6358557.1"/>
    <property type="molecule type" value="Genomic_DNA"/>
</dbReference>